<evidence type="ECO:0008006" key="4">
    <source>
        <dbReference type="Google" id="ProtNLM"/>
    </source>
</evidence>
<protein>
    <recommendedName>
        <fullName evidence="4">C2H2-type domain-containing protein</fullName>
    </recommendedName>
</protein>
<keyword evidence="3" id="KW-1185">Reference proteome</keyword>
<feature type="region of interest" description="Disordered" evidence="1">
    <location>
        <begin position="238"/>
        <end position="257"/>
    </location>
</feature>
<name>A0ABD1ZDK4_9MARC</name>
<feature type="compositionally biased region" description="Polar residues" evidence="1">
    <location>
        <begin position="274"/>
        <end position="284"/>
    </location>
</feature>
<evidence type="ECO:0000313" key="2">
    <source>
        <dbReference type="EMBL" id="KAL2649523.1"/>
    </source>
</evidence>
<evidence type="ECO:0000256" key="1">
    <source>
        <dbReference type="SAM" id="MobiDB-lite"/>
    </source>
</evidence>
<feature type="compositionally biased region" description="Basic and acidic residues" evidence="1">
    <location>
        <begin position="285"/>
        <end position="295"/>
    </location>
</feature>
<dbReference type="AlphaFoldDB" id="A0ABD1ZDK4"/>
<evidence type="ECO:0000313" key="3">
    <source>
        <dbReference type="Proteomes" id="UP001605036"/>
    </source>
</evidence>
<sequence>MSRNIHLYHLWGKEQNMISMGLIGFKEGDTLLSLRQKLEGIRIFEFAFQFWDSRLGSPVHTKLEALIFVKDLEGKVVLFETKDSKESNLVLLGPTVKIEPLVIATQPVERNVIYKEQNEGIVDVSIGSSKPSVIGDDRLEGKKKTPEPQVNHRAEIDAACAIMEKVNGEELSQKKPFIVEGDVKHKHCYSWTFKVRCVFCGSKFELVLSKRNLEHNLREHLSSKKHQENVEFQLFSTSHGPVRSGAKGRPKKFDPRDLKRQRCIDSFFVGAQSSGNVSNPSSTKNCEKEPGEVHSDLSLLC</sequence>
<feature type="region of interest" description="Disordered" evidence="1">
    <location>
        <begin position="274"/>
        <end position="301"/>
    </location>
</feature>
<dbReference type="Proteomes" id="UP001605036">
    <property type="component" value="Unassembled WGS sequence"/>
</dbReference>
<gene>
    <name evidence="2" type="ORF">R1flu_017651</name>
</gene>
<reference evidence="2 3" key="1">
    <citation type="submission" date="2024-09" db="EMBL/GenBank/DDBJ databases">
        <title>Chromosome-scale assembly of Riccia fluitans.</title>
        <authorList>
            <person name="Paukszto L."/>
            <person name="Sawicki J."/>
            <person name="Karawczyk K."/>
            <person name="Piernik-Szablinska J."/>
            <person name="Szczecinska M."/>
            <person name="Mazdziarz M."/>
        </authorList>
    </citation>
    <scope>NUCLEOTIDE SEQUENCE [LARGE SCALE GENOMIC DNA]</scope>
    <source>
        <strain evidence="2">Rf_01</strain>
        <tissue evidence="2">Aerial parts of the thallus</tissue>
    </source>
</reference>
<accession>A0ABD1ZDK4</accession>
<proteinExistence type="predicted"/>
<dbReference type="EMBL" id="JBHFFA010000001">
    <property type="protein sequence ID" value="KAL2649523.1"/>
    <property type="molecule type" value="Genomic_DNA"/>
</dbReference>
<comment type="caution">
    <text evidence="2">The sequence shown here is derived from an EMBL/GenBank/DDBJ whole genome shotgun (WGS) entry which is preliminary data.</text>
</comment>
<organism evidence="2 3">
    <name type="scientific">Riccia fluitans</name>
    <dbReference type="NCBI Taxonomy" id="41844"/>
    <lineage>
        <taxon>Eukaryota</taxon>
        <taxon>Viridiplantae</taxon>
        <taxon>Streptophyta</taxon>
        <taxon>Embryophyta</taxon>
        <taxon>Marchantiophyta</taxon>
        <taxon>Marchantiopsida</taxon>
        <taxon>Marchantiidae</taxon>
        <taxon>Marchantiales</taxon>
        <taxon>Ricciaceae</taxon>
        <taxon>Riccia</taxon>
    </lineage>
</organism>